<dbReference type="Proteomes" id="UP000501466">
    <property type="component" value="Chromosome"/>
</dbReference>
<dbReference type="Pfam" id="PF24986">
    <property type="entry name" value="PRC_RimM"/>
    <property type="match status" value="1"/>
</dbReference>
<evidence type="ECO:0000256" key="1">
    <source>
        <dbReference type="ARBA" id="ARBA00022490"/>
    </source>
</evidence>
<gene>
    <name evidence="5 8" type="primary">rimM</name>
    <name evidence="8" type="ORF">THMIRHAT_18040</name>
</gene>
<dbReference type="EMBL" id="AP021888">
    <property type="protein sequence ID" value="BBP44058.1"/>
    <property type="molecule type" value="Genomic_DNA"/>
</dbReference>
<evidence type="ECO:0000256" key="3">
    <source>
        <dbReference type="ARBA" id="ARBA00022552"/>
    </source>
</evidence>
<keyword evidence="3 5" id="KW-0698">rRNA processing</keyword>
<dbReference type="GO" id="GO:0005840">
    <property type="term" value="C:ribosome"/>
    <property type="evidence" value="ECO:0007669"/>
    <property type="project" value="InterPro"/>
</dbReference>
<evidence type="ECO:0000256" key="2">
    <source>
        <dbReference type="ARBA" id="ARBA00022517"/>
    </source>
</evidence>
<comment type="subunit">
    <text evidence="5">Binds ribosomal protein uS19.</text>
</comment>
<dbReference type="GO" id="GO:0042274">
    <property type="term" value="P:ribosomal small subunit biogenesis"/>
    <property type="evidence" value="ECO:0007669"/>
    <property type="project" value="UniProtKB-UniRule"/>
</dbReference>
<dbReference type="InterPro" id="IPR011961">
    <property type="entry name" value="RimM"/>
</dbReference>
<dbReference type="GO" id="GO:0005737">
    <property type="term" value="C:cytoplasm"/>
    <property type="evidence" value="ECO:0007669"/>
    <property type="project" value="UniProtKB-SubCell"/>
</dbReference>
<comment type="subcellular location">
    <subcellularLocation>
        <location evidence="5">Cytoplasm</location>
    </subcellularLocation>
</comment>
<protein>
    <recommendedName>
        <fullName evidence="5">Ribosome maturation factor RimM</fullName>
    </recommendedName>
</protein>
<evidence type="ECO:0000313" key="8">
    <source>
        <dbReference type="EMBL" id="BBP44058.1"/>
    </source>
</evidence>
<dbReference type="InterPro" id="IPR009000">
    <property type="entry name" value="Transl_B-barrel_sf"/>
</dbReference>
<dbReference type="GO" id="GO:0006364">
    <property type="term" value="P:rRNA processing"/>
    <property type="evidence" value="ECO:0007669"/>
    <property type="project" value="UniProtKB-UniRule"/>
</dbReference>
<dbReference type="AlphaFoldDB" id="A0A6F8PPU4"/>
<dbReference type="HAMAP" id="MF_00014">
    <property type="entry name" value="Ribosome_mat_RimM"/>
    <property type="match status" value="1"/>
</dbReference>
<accession>A0A6F8PPU4</accession>
<dbReference type="Gene3D" id="2.30.30.240">
    <property type="entry name" value="PRC-barrel domain"/>
    <property type="match status" value="1"/>
</dbReference>
<dbReference type="KEGG" id="tzo:THMIRHAT_18040"/>
<dbReference type="SUPFAM" id="SSF50447">
    <property type="entry name" value="Translation proteins"/>
    <property type="match status" value="1"/>
</dbReference>
<sequence length="182" mass="20829">MKDERIIVGQINGVFGVKGWVKVFSHTEPRDNIINYSPWWLNIQGEWKPFDVLDGQTQQGGKAVVALLKGIEDREVARSFMGAQISITPDQLDALRDDDVYYWRDLMGCEVINQDDVLLGTVTELVETGAHDVLRVVDQAQSTTILIPYVFDVYIEEISLEDKRIYVHWDLEEEVDETNQEG</sequence>
<proteinExistence type="inferred from homology"/>
<comment type="similarity">
    <text evidence="5">Belongs to the RimM family.</text>
</comment>
<organism evidence="8 9">
    <name type="scientific">Thiosulfativibrio zosterae</name>
    <dbReference type="NCBI Taxonomy" id="2675053"/>
    <lineage>
        <taxon>Bacteria</taxon>
        <taxon>Pseudomonadati</taxon>
        <taxon>Pseudomonadota</taxon>
        <taxon>Gammaproteobacteria</taxon>
        <taxon>Thiotrichales</taxon>
        <taxon>Piscirickettsiaceae</taxon>
        <taxon>Thiosulfativibrio</taxon>
    </lineage>
</organism>
<dbReference type="SUPFAM" id="SSF50346">
    <property type="entry name" value="PRC-barrel domain"/>
    <property type="match status" value="1"/>
</dbReference>
<dbReference type="InterPro" id="IPR036976">
    <property type="entry name" value="RimM_N_sf"/>
</dbReference>
<dbReference type="PANTHER" id="PTHR33692">
    <property type="entry name" value="RIBOSOME MATURATION FACTOR RIMM"/>
    <property type="match status" value="1"/>
</dbReference>
<keyword evidence="1 5" id="KW-0963">Cytoplasm</keyword>
<feature type="domain" description="RimM N-terminal" evidence="6">
    <location>
        <begin position="8"/>
        <end position="90"/>
    </location>
</feature>
<dbReference type="Pfam" id="PF01782">
    <property type="entry name" value="RimM"/>
    <property type="match status" value="1"/>
</dbReference>
<dbReference type="InterPro" id="IPR011033">
    <property type="entry name" value="PRC_barrel-like_sf"/>
</dbReference>
<name>A0A6F8PPU4_9GAMM</name>
<keyword evidence="9" id="KW-1185">Reference proteome</keyword>
<dbReference type="NCBIfam" id="TIGR02273">
    <property type="entry name" value="16S_RimM"/>
    <property type="match status" value="1"/>
</dbReference>
<comment type="function">
    <text evidence="5">An accessory protein needed during the final step in the assembly of 30S ribosomal subunit, possibly for assembly of the head region. Essential for efficient processing of 16S rRNA. May be needed both before and after RbfA during the maturation of 16S rRNA. It has affinity for free ribosomal 30S subunits but not for 70S ribosomes.</text>
</comment>
<dbReference type="InterPro" id="IPR002676">
    <property type="entry name" value="RimM_N"/>
</dbReference>
<evidence type="ECO:0000256" key="5">
    <source>
        <dbReference type="HAMAP-Rule" id="MF_00014"/>
    </source>
</evidence>
<evidence type="ECO:0000256" key="4">
    <source>
        <dbReference type="ARBA" id="ARBA00023186"/>
    </source>
</evidence>
<dbReference type="InterPro" id="IPR056792">
    <property type="entry name" value="PRC_RimM"/>
</dbReference>
<feature type="domain" description="Ribosome maturation factor RimM PRC barrel" evidence="7">
    <location>
        <begin position="103"/>
        <end position="169"/>
    </location>
</feature>
<evidence type="ECO:0000259" key="6">
    <source>
        <dbReference type="Pfam" id="PF01782"/>
    </source>
</evidence>
<keyword evidence="4 5" id="KW-0143">Chaperone</keyword>
<keyword evidence="2 5" id="KW-0690">Ribosome biogenesis</keyword>
<dbReference type="GO" id="GO:0043022">
    <property type="term" value="F:ribosome binding"/>
    <property type="evidence" value="ECO:0007669"/>
    <property type="project" value="InterPro"/>
</dbReference>
<reference evidence="9" key="1">
    <citation type="submission" date="2019-11" db="EMBL/GenBank/DDBJ databases">
        <title>Isolation and characterization of two novel species in the genus Thiomicrorhabdus.</title>
        <authorList>
            <person name="Mochizuki J."/>
            <person name="Kojima H."/>
            <person name="Fukui M."/>
        </authorList>
    </citation>
    <scope>NUCLEOTIDE SEQUENCE [LARGE SCALE GENOMIC DNA]</scope>
    <source>
        <strain evidence="9">AkT22</strain>
    </source>
</reference>
<comment type="domain">
    <text evidence="5">The PRC barrel domain binds ribosomal protein uS19.</text>
</comment>
<dbReference type="RefSeq" id="WP_173291813.1">
    <property type="nucleotide sequence ID" value="NZ_AP021888.1"/>
</dbReference>
<dbReference type="Gene3D" id="2.40.30.60">
    <property type="entry name" value="RimM"/>
    <property type="match status" value="1"/>
</dbReference>
<evidence type="ECO:0000259" key="7">
    <source>
        <dbReference type="Pfam" id="PF24986"/>
    </source>
</evidence>
<dbReference type="PANTHER" id="PTHR33692:SF1">
    <property type="entry name" value="RIBOSOME MATURATION FACTOR RIMM"/>
    <property type="match status" value="1"/>
</dbReference>
<evidence type="ECO:0000313" key="9">
    <source>
        <dbReference type="Proteomes" id="UP000501466"/>
    </source>
</evidence>